<protein>
    <recommendedName>
        <fullName evidence="1">CAP-Gly domain-containing protein</fullName>
    </recommendedName>
</protein>
<dbReference type="Gene3D" id="2.30.30.190">
    <property type="entry name" value="CAP Gly-rich-like domain"/>
    <property type="match status" value="1"/>
</dbReference>
<dbReference type="Pfam" id="PF01302">
    <property type="entry name" value="CAP_GLY"/>
    <property type="match status" value="1"/>
</dbReference>
<gene>
    <name evidence="2" type="ORF">RUM44_007486</name>
</gene>
<dbReference type="PROSITE" id="PS50245">
    <property type="entry name" value="CAP_GLY_2"/>
    <property type="match status" value="1"/>
</dbReference>
<dbReference type="SUPFAM" id="SSF74924">
    <property type="entry name" value="Cap-Gly domain"/>
    <property type="match status" value="1"/>
</dbReference>
<evidence type="ECO:0000313" key="2">
    <source>
        <dbReference type="EMBL" id="KAK6632444.1"/>
    </source>
</evidence>
<name>A0ABR1B195_POLSC</name>
<dbReference type="InterPro" id="IPR000938">
    <property type="entry name" value="CAP-Gly_domain"/>
</dbReference>
<dbReference type="Proteomes" id="UP001359485">
    <property type="component" value="Unassembled WGS sequence"/>
</dbReference>
<proteinExistence type="predicted"/>
<dbReference type="EMBL" id="JAWJWF010000005">
    <property type="protein sequence ID" value="KAK6632444.1"/>
    <property type="molecule type" value="Genomic_DNA"/>
</dbReference>
<feature type="domain" description="CAP-Gly" evidence="1">
    <location>
        <begin position="25"/>
        <end position="69"/>
    </location>
</feature>
<evidence type="ECO:0000313" key="3">
    <source>
        <dbReference type="Proteomes" id="UP001359485"/>
    </source>
</evidence>
<dbReference type="PROSITE" id="PS00845">
    <property type="entry name" value="CAP_GLY_1"/>
    <property type="match status" value="1"/>
</dbReference>
<dbReference type="SMART" id="SM01052">
    <property type="entry name" value="CAP_GLY"/>
    <property type="match status" value="1"/>
</dbReference>
<dbReference type="InterPro" id="IPR036859">
    <property type="entry name" value="CAP-Gly_dom_sf"/>
</dbReference>
<evidence type="ECO:0000259" key="1">
    <source>
        <dbReference type="PROSITE" id="PS50245"/>
    </source>
</evidence>
<accession>A0ABR1B195</accession>
<reference evidence="2 3" key="1">
    <citation type="submission" date="2023-09" db="EMBL/GenBank/DDBJ databases">
        <title>Genomes of two closely related lineages of the louse Polyplax serrata with different host specificities.</title>
        <authorList>
            <person name="Martinu J."/>
            <person name="Tarabai H."/>
            <person name="Stefka J."/>
            <person name="Hypsa V."/>
        </authorList>
    </citation>
    <scope>NUCLEOTIDE SEQUENCE [LARGE SCALE GENOMIC DNA]</scope>
    <source>
        <strain evidence="2">98ZLc_SE</strain>
    </source>
</reference>
<keyword evidence="3" id="KW-1185">Reference proteome</keyword>
<comment type="caution">
    <text evidence="2">The sequence shown here is derived from an EMBL/GenBank/DDBJ whole genome shotgun (WGS) entry which is preliminary data.</text>
</comment>
<organism evidence="2 3">
    <name type="scientific">Polyplax serrata</name>
    <name type="common">Common mouse louse</name>
    <dbReference type="NCBI Taxonomy" id="468196"/>
    <lineage>
        <taxon>Eukaryota</taxon>
        <taxon>Metazoa</taxon>
        <taxon>Ecdysozoa</taxon>
        <taxon>Arthropoda</taxon>
        <taxon>Hexapoda</taxon>
        <taxon>Insecta</taxon>
        <taxon>Pterygota</taxon>
        <taxon>Neoptera</taxon>
        <taxon>Paraneoptera</taxon>
        <taxon>Psocodea</taxon>
        <taxon>Troctomorpha</taxon>
        <taxon>Phthiraptera</taxon>
        <taxon>Anoplura</taxon>
        <taxon>Polyplacidae</taxon>
        <taxon>Polyplax</taxon>
    </lineage>
</organism>
<sequence>MVVEQIIVGSRIDSFGWRGTVRYVGEVAGTDGIWLGIDWDEPERGKHNGTYNGSQYFQASYPTSGSFVRPSKVKIGKSVIEAIEERYGVLTDPNIGLDQETILQLQRNIKATFFEVVGVSKLNQIQR</sequence>